<keyword evidence="6" id="KW-0851">Voltage-gated channel</keyword>
<keyword evidence="9" id="KW-0406">Ion transport</keyword>
<name>A0A8J6TU71_9BACT</name>
<dbReference type="EMBL" id="JACNIG010000347">
    <property type="protein sequence ID" value="MBC8433865.1"/>
    <property type="molecule type" value="Genomic_DNA"/>
</dbReference>
<proteinExistence type="predicted"/>
<evidence type="ECO:0000256" key="4">
    <source>
        <dbReference type="ARBA" id="ARBA00022692"/>
    </source>
</evidence>
<feature type="transmembrane region" description="Helical" evidence="12">
    <location>
        <begin position="53"/>
        <end position="74"/>
    </location>
</feature>
<keyword evidence="11" id="KW-0407">Ion channel</keyword>
<keyword evidence="7" id="KW-0630">Potassium</keyword>
<dbReference type="InterPro" id="IPR028325">
    <property type="entry name" value="VG_K_chnl"/>
</dbReference>
<evidence type="ECO:0000256" key="6">
    <source>
        <dbReference type="ARBA" id="ARBA00022882"/>
    </source>
</evidence>
<evidence type="ECO:0000256" key="10">
    <source>
        <dbReference type="ARBA" id="ARBA00023136"/>
    </source>
</evidence>
<dbReference type="Pfam" id="PF00520">
    <property type="entry name" value="Ion_trans"/>
    <property type="match status" value="1"/>
</dbReference>
<feature type="transmembrane region" description="Helical" evidence="12">
    <location>
        <begin position="186"/>
        <end position="205"/>
    </location>
</feature>
<dbReference type="InterPro" id="IPR005821">
    <property type="entry name" value="Ion_trans_dom"/>
</dbReference>
<keyword evidence="10 12" id="KW-0472">Membrane</keyword>
<dbReference type="PRINTS" id="PR00169">
    <property type="entry name" value="KCHANNEL"/>
</dbReference>
<protein>
    <submittedName>
        <fullName evidence="14">Ion transporter</fullName>
    </submittedName>
</protein>
<comment type="subcellular location">
    <subcellularLocation>
        <location evidence="1">Membrane</location>
        <topology evidence="1">Multi-pass membrane protein</topology>
    </subcellularLocation>
</comment>
<keyword evidence="2" id="KW-0813">Transport</keyword>
<dbReference type="GO" id="GO:0005249">
    <property type="term" value="F:voltage-gated potassium channel activity"/>
    <property type="evidence" value="ECO:0007669"/>
    <property type="project" value="InterPro"/>
</dbReference>
<dbReference type="Proteomes" id="UP000605201">
    <property type="component" value="Unassembled WGS sequence"/>
</dbReference>
<organism evidence="14 15">
    <name type="scientific">Candidatus Desulfatibia vada</name>
    <dbReference type="NCBI Taxonomy" id="2841696"/>
    <lineage>
        <taxon>Bacteria</taxon>
        <taxon>Pseudomonadati</taxon>
        <taxon>Thermodesulfobacteriota</taxon>
        <taxon>Desulfobacteria</taxon>
        <taxon>Desulfobacterales</taxon>
        <taxon>Desulfobacterales incertae sedis</taxon>
        <taxon>Candidatus Desulfatibia</taxon>
    </lineage>
</organism>
<evidence type="ECO:0000256" key="3">
    <source>
        <dbReference type="ARBA" id="ARBA00022538"/>
    </source>
</evidence>
<feature type="transmembrane region" description="Helical" evidence="12">
    <location>
        <begin position="20"/>
        <end position="41"/>
    </location>
</feature>
<dbReference type="AlphaFoldDB" id="A0A8J6TU71"/>
<dbReference type="InterPro" id="IPR027359">
    <property type="entry name" value="Volt_channel_dom_sf"/>
</dbReference>
<dbReference type="Gene3D" id="1.10.287.70">
    <property type="match status" value="1"/>
</dbReference>
<evidence type="ECO:0000256" key="9">
    <source>
        <dbReference type="ARBA" id="ARBA00023065"/>
    </source>
</evidence>
<evidence type="ECO:0000313" key="14">
    <source>
        <dbReference type="EMBL" id="MBC8433865.1"/>
    </source>
</evidence>
<evidence type="ECO:0000313" key="15">
    <source>
        <dbReference type="Proteomes" id="UP000605201"/>
    </source>
</evidence>
<evidence type="ECO:0000256" key="7">
    <source>
        <dbReference type="ARBA" id="ARBA00022958"/>
    </source>
</evidence>
<evidence type="ECO:0000256" key="1">
    <source>
        <dbReference type="ARBA" id="ARBA00004141"/>
    </source>
</evidence>
<dbReference type="GO" id="GO:0008076">
    <property type="term" value="C:voltage-gated potassium channel complex"/>
    <property type="evidence" value="ECO:0007669"/>
    <property type="project" value="InterPro"/>
</dbReference>
<evidence type="ECO:0000259" key="13">
    <source>
        <dbReference type="Pfam" id="PF00520"/>
    </source>
</evidence>
<feature type="transmembrane region" description="Helical" evidence="12">
    <location>
        <begin position="86"/>
        <end position="109"/>
    </location>
</feature>
<gene>
    <name evidence="14" type="ORF">H8D96_18290</name>
</gene>
<keyword evidence="3" id="KW-0633">Potassium transport</keyword>
<accession>A0A8J6TU71</accession>
<keyword evidence="8 12" id="KW-1133">Transmembrane helix</keyword>
<feature type="transmembrane region" description="Helical" evidence="12">
    <location>
        <begin position="155"/>
        <end position="174"/>
    </location>
</feature>
<evidence type="ECO:0000256" key="12">
    <source>
        <dbReference type="SAM" id="Phobius"/>
    </source>
</evidence>
<feature type="domain" description="Ion transport" evidence="13">
    <location>
        <begin position="22"/>
        <end position="224"/>
    </location>
</feature>
<feature type="transmembrane region" description="Helical" evidence="12">
    <location>
        <begin position="211"/>
        <end position="232"/>
    </location>
</feature>
<reference evidence="14 15" key="1">
    <citation type="submission" date="2020-08" db="EMBL/GenBank/DDBJ databases">
        <title>Bridging the membrane lipid divide: bacteria of the FCB group superphylum have the potential to synthesize archaeal ether lipids.</title>
        <authorList>
            <person name="Villanueva L."/>
            <person name="Von Meijenfeldt F.A.B."/>
            <person name="Westbye A.B."/>
            <person name="Yadav S."/>
            <person name="Hopmans E.C."/>
            <person name="Dutilh B.E."/>
            <person name="Sinninghe Damste J.S."/>
        </authorList>
    </citation>
    <scope>NUCLEOTIDE SEQUENCE [LARGE SCALE GENOMIC DNA]</scope>
    <source>
        <strain evidence="14">NIOZ-UU17</strain>
    </source>
</reference>
<evidence type="ECO:0000256" key="2">
    <source>
        <dbReference type="ARBA" id="ARBA00022448"/>
    </source>
</evidence>
<evidence type="ECO:0000256" key="5">
    <source>
        <dbReference type="ARBA" id="ARBA00022826"/>
    </source>
</evidence>
<dbReference type="PANTHER" id="PTHR11537:SF254">
    <property type="entry name" value="POTASSIUM VOLTAGE-GATED CHANNEL PROTEIN SHAB"/>
    <property type="match status" value="1"/>
</dbReference>
<dbReference type="PANTHER" id="PTHR11537">
    <property type="entry name" value="VOLTAGE-GATED POTASSIUM CHANNEL"/>
    <property type="match status" value="1"/>
</dbReference>
<evidence type="ECO:0000256" key="8">
    <source>
        <dbReference type="ARBA" id="ARBA00022989"/>
    </source>
</evidence>
<evidence type="ECO:0000256" key="11">
    <source>
        <dbReference type="ARBA" id="ARBA00023303"/>
    </source>
</evidence>
<sequence>MPNTFRKTLQFYLIDCKTALGKIIDIFIIFLNLFICLILVVETYPVSEATRQLLWQLEVVIVIFFIIEYVARLYASQNRLRQLGDVYSIIDLIAILPTLSVIFLPLIGITLDIGFIRFIRAFRTFRIFRFLRFAADGDFFFGSITPQLLKVTRLFLTILMIFFISSGLFFYVESDLNPNVKNFGDAFYFTVVALTTVGFGDIIPLSDAGKWVTVLMILSGIVLIPWEISQIVKEWMRMATKKEAVCPKCGLRYHDEDASHCKSCGQIIYQEYDGG</sequence>
<dbReference type="Gene3D" id="1.20.120.350">
    <property type="entry name" value="Voltage-gated potassium channels. Chain C"/>
    <property type="match status" value="1"/>
</dbReference>
<dbReference type="SUPFAM" id="SSF81324">
    <property type="entry name" value="Voltage-gated potassium channels"/>
    <property type="match status" value="1"/>
</dbReference>
<dbReference type="GO" id="GO:0001508">
    <property type="term" value="P:action potential"/>
    <property type="evidence" value="ECO:0007669"/>
    <property type="project" value="TreeGrafter"/>
</dbReference>
<keyword evidence="4 12" id="KW-0812">Transmembrane</keyword>
<keyword evidence="5" id="KW-0631">Potassium channel</keyword>
<comment type="caution">
    <text evidence="14">The sequence shown here is derived from an EMBL/GenBank/DDBJ whole genome shotgun (WGS) entry which is preliminary data.</text>
</comment>